<feature type="region of interest" description="Disordered" evidence="1">
    <location>
        <begin position="1"/>
        <end position="31"/>
    </location>
</feature>
<comment type="caution">
    <text evidence="2">The sequence shown here is derived from an EMBL/GenBank/DDBJ whole genome shotgun (WGS) entry which is preliminary data.</text>
</comment>
<evidence type="ECO:0000256" key="1">
    <source>
        <dbReference type="SAM" id="MobiDB-lite"/>
    </source>
</evidence>
<dbReference type="EMBL" id="BAVR01000055">
    <property type="protein sequence ID" value="GAE90104.1"/>
    <property type="molecule type" value="Genomic_DNA"/>
</dbReference>
<dbReference type="Proteomes" id="UP000019109">
    <property type="component" value="Unassembled WGS sequence"/>
</dbReference>
<organism evidence="2 3">
    <name type="scientific">Acetivibrio straminisolvens JCM 21531</name>
    <dbReference type="NCBI Taxonomy" id="1294263"/>
    <lineage>
        <taxon>Bacteria</taxon>
        <taxon>Bacillati</taxon>
        <taxon>Bacillota</taxon>
        <taxon>Clostridia</taxon>
        <taxon>Eubacteriales</taxon>
        <taxon>Oscillospiraceae</taxon>
        <taxon>Acetivibrio</taxon>
    </lineage>
</organism>
<dbReference type="Pfam" id="PF03885">
    <property type="entry name" value="DUF327"/>
    <property type="match status" value="1"/>
</dbReference>
<dbReference type="Gene3D" id="1.20.120.490">
    <property type="entry name" value="Hypothetical protein TM1646-like domain"/>
    <property type="match status" value="1"/>
</dbReference>
<dbReference type="STRING" id="1294263.JCM21531_3689"/>
<dbReference type="AlphaFoldDB" id="W4VBH7"/>
<evidence type="ECO:0000313" key="2">
    <source>
        <dbReference type="EMBL" id="GAE90104.1"/>
    </source>
</evidence>
<gene>
    <name evidence="2" type="ORF">JCM21531_3689</name>
</gene>
<accession>W4VBH7</accession>
<evidence type="ECO:0000313" key="3">
    <source>
        <dbReference type="Proteomes" id="UP000019109"/>
    </source>
</evidence>
<keyword evidence="3" id="KW-1185">Reference proteome</keyword>
<name>W4VBH7_9FIRM</name>
<sequence length="140" mass="16466">MKIRESTSKTSGLHEVSGQEPKRVADSSGSNFKRHLKEFDSRNYEERIRALVSQIEEQGKKLSQKIDVRELKIYKRLISDFLDEVLHHSHMFSKDSYLDRRGRYKVYATVKKINAELDELTTEVSMPKGTTSRYCRRLRI</sequence>
<dbReference type="InterPro" id="IPR005585">
    <property type="entry name" value="DUF327"/>
</dbReference>
<reference evidence="2" key="1">
    <citation type="journal article" date="2014" name="Genome Announc.">
        <title>Draft Genome Sequence of Clostridium straminisolvens Strain JCM 21531T, Isolated from a Cellulose-Degrading Bacterial Community.</title>
        <authorList>
            <person name="Yuki M."/>
            <person name="Oshima K."/>
            <person name="Suda W."/>
            <person name="Sakamoto M."/>
            <person name="Kitamura K."/>
            <person name="Iida T."/>
            <person name="Hattori M."/>
            <person name="Ohkuma M."/>
        </authorList>
    </citation>
    <scope>NUCLEOTIDE SEQUENCE [LARGE SCALE GENOMIC DNA]</scope>
    <source>
        <strain evidence="2">JCM 21531</strain>
    </source>
</reference>
<proteinExistence type="predicted"/>
<protein>
    <submittedName>
        <fullName evidence="2">Uncharacterized protein</fullName>
    </submittedName>
</protein>
<dbReference type="SUPFAM" id="SSF158397">
    <property type="entry name" value="TM1646-like"/>
    <property type="match status" value="1"/>
</dbReference>
<dbReference type="InterPro" id="IPR024042">
    <property type="entry name" value="TM1646-like_dom_sf"/>
</dbReference>